<evidence type="ECO:0000259" key="7">
    <source>
        <dbReference type="PROSITE" id="PS51456"/>
    </source>
</evidence>
<reference evidence="9" key="5">
    <citation type="submission" date="2011-05" db="EMBL/GenBank/DDBJ databases">
        <authorList>
            <consortium name="VectorBase"/>
        </authorList>
    </citation>
    <scope>NUCLEOTIDE SEQUENCE</scope>
    <source>
        <strain evidence="9">PEST</strain>
    </source>
</reference>
<evidence type="ECO:0000256" key="5">
    <source>
        <dbReference type="ARBA" id="ARBA00023203"/>
    </source>
</evidence>
<dbReference type="AlphaFoldDB" id="Q7Q0U5"/>
<dbReference type="SUPFAM" id="SSF52540">
    <property type="entry name" value="P-loop containing nucleoside triphosphate hydrolases"/>
    <property type="match status" value="1"/>
</dbReference>
<dbReference type="STRING" id="7165.Q7Q0U5"/>
<protein>
    <submittedName>
        <fullName evidence="9">AGAP010160-PA</fullName>
    </submittedName>
</protein>
<dbReference type="PRINTS" id="PR00193">
    <property type="entry name" value="MYOSINHEAVY"/>
</dbReference>
<organism evidence="9">
    <name type="scientific">Anopheles gambiae</name>
    <name type="common">African malaria mosquito</name>
    <dbReference type="NCBI Taxonomy" id="7165"/>
    <lineage>
        <taxon>Eukaryota</taxon>
        <taxon>Metazoa</taxon>
        <taxon>Ecdysozoa</taxon>
        <taxon>Arthropoda</taxon>
        <taxon>Hexapoda</taxon>
        <taxon>Insecta</taxon>
        <taxon>Pterygota</taxon>
        <taxon>Neoptera</taxon>
        <taxon>Endopterygota</taxon>
        <taxon>Diptera</taxon>
        <taxon>Nematocera</taxon>
        <taxon>Culicoidea</taxon>
        <taxon>Culicidae</taxon>
        <taxon>Anophelinae</taxon>
        <taxon>Anopheles</taxon>
    </lineage>
</organism>
<dbReference type="Pfam" id="PF06017">
    <property type="entry name" value="Myosin_TH1"/>
    <property type="match status" value="1"/>
</dbReference>
<dbReference type="Gene3D" id="1.20.120.720">
    <property type="entry name" value="Myosin VI head, motor domain, U50 subdomain"/>
    <property type="match status" value="2"/>
</dbReference>
<dbReference type="PROSITE" id="PS51456">
    <property type="entry name" value="MYOSIN_MOTOR"/>
    <property type="match status" value="2"/>
</dbReference>
<proteinExistence type="inferred from homology"/>
<dbReference type="SMART" id="SM00242">
    <property type="entry name" value="MYSc"/>
    <property type="match status" value="1"/>
</dbReference>
<dbReference type="GO" id="GO:0005524">
    <property type="term" value="F:ATP binding"/>
    <property type="evidence" value="ECO:0007669"/>
    <property type="project" value="UniProtKB-UniRule"/>
</dbReference>
<gene>
    <name evidence="9" type="ORF">AgaP_AGAP010160</name>
</gene>
<dbReference type="Gene3D" id="1.20.58.530">
    <property type="match status" value="1"/>
</dbReference>
<feature type="binding site" evidence="6">
    <location>
        <begin position="102"/>
        <end position="109"/>
    </location>
    <ligand>
        <name>ATP</name>
        <dbReference type="ChEBI" id="CHEBI:30616"/>
    </ligand>
</feature>
<feature type="domain" description="Myosin motor" evidence="7">
    <location>
        <begin position="9"/>
        <end position="497"/>
    </location>
</feature>
<dbReference type="Pfam" id="PF00063">
    <property type="entry name" value="Myosin_head"/>
    <property type="match status" value="3"/>
</dbReference>
<keyword evidence="4 6" id="KW-0505">Motor protein</keyword>
<sequence>MAHHQGQEVGVQDFVLLDAVTQDKFMDNLKRRFQAGKIYTYIGEVCISVNPYREMNIYGPEYVNRYKGRELFENAPHIFAIADAAYRVLKQRNNDTCIMISGESGAGKTEASKIIMKYIAAVTNQGKQALSEHERELNKKFQLLAARELLILSILRSLNTSQTKFCLYRSCVNWKAEIYQHNVLFAECFRFHNCVPNNHNDIHVQLQLLRGGANNELQQYNLVRDPAAYHYTNQGSTEILSEKSDYRATTGGLQALGFSAEEISMVWRTVAAILHLGNIEFKSKHANELSHSLGEINKEFVFSFYLSIIVKDEKITIANGKTLANVAQLLQVTAEEMRAALTERLMIVNWNVRLIGYSFFPIICALVEQADKGVIAIMNEACLNVGKITDEMLLGDMDKKLSHHPHYSSRQLKPMDKELRHKEDFRITHYAGDVIYSISGFIEKNRDTLFQDFKRLLYGSHDKVISSMWPEGAQDIAKTTKRPLTAGTLFQKSMAELRYDKFLLRYKMISQYTWPNFRGGNDRDGVKVLMNEKNFGHDVRFGKTKIFIRSPQTLFALEQQRNDMIPHIVTLLQKQVRGWIARQKYKKMKAALVIMRHYRKYKLKSYVQDLAVRFRNARTLRDYGKGIQWPQPPLVGRQAERQLRMLYSRWRAAMILRKYPREEWPQLRLQIIAASAFRKRRKCWGHDRRWLGNYLSIVAENSNYSSYNASVRNIKNVDNFDTIVFSAFVKKFNKCNKSADRAIIVTDGTIYKLDGPKNKFRNMKRTVAIREITSISVSPGRDQLAVFHSHHNNDLIVSLQGEHQPLKEDRIGELVAHVIRRYFAICQQELPVNVASTIPLRLGNKSRSLSIEAAAGQDMPEFTHAGTFIIFKVPAAYAS</sequence>
<feature type="domain" description="Myosin motor" evidence="7">
    <location>
        <begin position="499"/>
        <end position="562"/>
    </location>
</feature>
<dbReference type="EMBL" id="AAAB01008980">
    <property type="protein sequence ID" value="EAA13841.4"/>
    <property type="molecule type" value="Genomic_DNA"/>
</dbReference>
<feature type="domain" description="TH1" evidence="8">
    <location>
        <begin position="678"/>
        <end position="875"/>
    </location>
</feature>
<evidence type="ECO:0000256" key="4">
    <source>
        <dbReference type="ARBA" id="ARBA00023175"/>
    </source>
</evidence>
<comment type="similarity">
    <text evidence="6">Belongs to the TRAFAC class myosin-kinesin ATPase superfamily. Myosin family.</text>
</comment>
<keyword evidence="3 6" id="KW-0518">Myosin</keyword>
<dbReference type="VEuPathDB" id="VectorBase:AGAMI1_012998"/>
<accession>Q7Q0U5</accession>
<reference evidence="9" key="3">
    <citation type="journal article" date="2004" name="Trends Parasitol.">
        <title>The Anopheles gambiae genome: an update.</title>
        <authorList>
            <person name="Mongin E."/>
            <person name="Louis C."/>
            <person name="Holt R.A."/>
            <person name="Birney E."/>
            <person name="Collins F.H."/>
        </authorList>
    </citation>
    <scope>NUCLEOTIDE SEQUENCE</scope>
    <source>
        <strain evidence="9">PEST</strain>
    </source>
</reference>
<dbReference type="GO" id="GO:0003774">
    <property type="term" value="F:cytoskeletal motor activity"/>
    <property type="evidence" value="ECO:0007669"/>
    <property type="project" value="UniProtKB-UniRule"/>
</dbReference>
<dbReference type="Gene3D" id="1.20.5.4820">
    <property type="match status" value="1"/>
</dbReference>
<dbReference type="InterPro" id="IPR001609">
    <property type="entry name" value="Myosin_head_motor_dom-like"/>
</dbReference>
<evidence type="ECO:0000313" key="9">
    <source>
        <dbReference type="EMBL" id="EAA13841.4"/>
    </source>
</evidence>
<dbReference type="PANTHER" id="PTHR13140">
    <property type="entry name" value="MYOSIN"/>
    <property type="match status" value="1"/>
</dbReference>
<comment type="caution">
    <text evidence="6">Lacks conserved residue(s) required for the propagation of feature annotation.</text>
</comment>
<dbReference type="InterPro" id="IPR010926">
    <property type="entry name" value="Myosin_TH1"/>
</dbReference>
<dbReference type="VEuPathDB" id="VectorBase:AGAP010160"/>
<name>Q7Q0U5_ANOGA</name>
<dbReference type="InterPro" id="IPR027417">
    <property type="entry name" value="P-loop_NTPase"/>
</dbReference>
<dbReference type="InterPro" id="IPR036961">
    <property type="entry name" value="Kinesin_motor_dom_sf"/>
</dbReference>
<dbReference type="SMART" id="SM00015">
    <property type="entry name" value="IQ"/>
    <property type="match status" value="1"/>
</dbReference>
<dbReference type="GO" id="GO:0003779">
    <property type="term" value="F:actin binding"/>
    <property type="evidence" value="ECO:0007669"/>
    <property type="project" value="UniProtKB-KW"/>
</dbReference>
<dbReference type="GO" id="GO:0016459">
    <property type="term" value="C:myosin complex"/>
    <property type="evidence" value="ECO:0007669"/>
    <property type="project" value="UniProtKB-KW"/>
</dbReference>
<reference evidence="9" key="2">
    <citation type="submission" date="2002-03" db="EMBL/GenBank/DDBJ databases">
        <authorList>
            <consortium name="The Anopheles Genome Sequencing Consortium"/>
        </authorList>
    </citation>
    <scope>NUCLEOTIDE SEQUENCE</scope>
    <source>
        <strain evidence="9">PEST</strain>
    </source>
</reference>
<dbReference type="PhylomeDB" id="Q7Q0U5"/>
<evidence type="ECO:0000256" key="3">
    <source>
        <dbReference type="ARBA" id="ARBA00023123"/>
    </source>
</evidence>
<evidence type="ECO:0000256" key="6">
    <source>
        <dbReference type="PROSITE-ProRule" id="PRU00782"/>
    </source>
</evidence>
<evidence type="ECO:0000256" key="1">
    <source>
        <dbReference type="ARBA" id="ARBA00022741"/>
    </source>
</evidence>
<keyword evidence="5 6" id="KW-0009">Actin-binding</keyword>
<dbReference type="GO" id="GO:0005737">
    <property type="term" value="C:cytoplasm"/>
    <property type="evidence" value="ECO:0007669"/>
    <property type="project" value="UniProtKB-ARBA"/>
</dbReference>
<evidence type="ECO:0000259" key="8">
    <source>
        <dbReference type="PROSITE" id="PS51757"/>
    </source>
</evidence>
<dbReference type="PROSITE" id="PS51757">
    <property type="entry name" value="TH1"/>
    <property type="match status" value="1"/>
</dbReference>
<dbReference type="PANTHER" id="PTHR13140:SF713">
    <property type="entry name" value="UNCONVENTIONAL MYOSIN ID"/>
    <property type="match status" value="1"/>
</dbReference>
<comment type="caution">
    <text evidence="9">The sequence shown here is derived from an EMBL/GenBank/DDBJ whole genome shotgun (WGS) entry which is preliminary data.</text>
</comment>
<reference evidence="9" key="1">
    <citation type="journal article" date="2002" name="Science">
        <title>The genome sequence of the malaria mosquito Anopheles gambiae.</title>
        <authorList>
            <person name="Holt R.A."/>
            <person name="Subramanian G.M."/>
            <person name="Halpern A."/>
            <person name="Sutton G.G."/>
            <person name="Charlab R."/>
            <person name="Nusskern D.R."/>
            <person name="Wincker P."/>
            <person name="Clark A.G."/>
            <person name="Ribeiro J.M."/>
            <person name="Wides R."/>
            <person name="Salzberg S.L."/>
            <person name="Loftus B."/>
            <person name="Yandell M."/>
            <person name="Majoros W.H."/>
            <person name="Rusch D.B."/>
            <person name="Lai Z."/>
            <person name="Kraft C.L."/>
            <person name="Abril J.F."/>
            <person name="Anthouard V."/>
            <person name="Arensburger P."/>
            <person name="Atkinson P.W."/>
            <person name="Baden H."/>
            <person name="de Berardinis V."/>
            <person name="Baldwin D."/>
            <person name="Benes V."/>
            <person name="Biedler J."/>
            <person name="Blass C."/>
            <person name="Bolanos R."/>
            <person name="Boscus D."/>
            <person name="Barnstead M."/>
            <person name="Cai S."/>
            <person name="Center A."/>
            <person name="Chaturverdi K."/>
            <person name="Christophides G.K."/>
            <person name="Chrystal M.A."/>
            <person name="Clamp M."/>
            <person name="Cravchik A."/>
            <person name="Curwen V."/>
            <person name="Dana A."/>
            <person name="Delcher A."/>
            <person name="Dew I."/>
            <person name="Evans C.A."/>
            <person name="Flanigan M."/>
            <person name="Grundschober-Freimoser A."/>
            <person name="Friedli L."/>
            <person name="Gu Z."/>
            <person name="Guan P."/>
            <person name="Guigo R."/>
            <person name="Hillenmeyer M.E."/>
            <person name="Hladun S.L."/>
            <person name="Hogan J.R."/>
            <person name="Hong Y.S."/>
            <person name="Hoover J."/>
            <person name="Jaillon O."/>
            <person name="Ke Z."/>
            <person name="Kodira C."/>
            <person name="Kokoza E."/>
            <person name="Koutsos A."/>
            <person name="Letunic I."/>
            <person name="Levitsky A."/>
            <person name="Liang Y."/>
            <person name="Lin J.J."/>
            <person name="Lobo N.F."/>
            <person name="Lopez J.R."/>
            <person name="Malek J.A."/>
            <person name="McIntosh T.C."/>
            <person name="Meister S."/>
            <person name="Miller J."/>
            <person name="Mobarry C."/>
            <person name="Mongin E."/>
            <person name="Murphy S.D."/>
            <person name="O'Brochta D.A."/>
            <person name="Pfannkoch C."/>
            <person name="Qi R."/>
            <person name="Regier M.A."/>
            <person name="Remington K."/>
            <person name="Shao H."/>
            <person name="Sharakhova M.V."/>
            <person name="Sitter C.D."/>
            <person name="Shetty J."/>
            <person name="Smith T.J."/>
            <person name="Strong R."/>
            <person name="Sun J."/>
            <person name="Thomasova D."/>
            <person name="Ton L.Q."/>
            <person name="Topalis P."/>
            <person name="Tu Z."/>
            <person name="Unger M.F."/>
            <person name="Walenz B."/>
            <person name="Wang A."/>
            <person name="Wang J."/>
            <person name="Wang M."/>
            <person name="Wang X."/>
            <person name="Woodford K.J."/>
            <person name="Wortman J.R."/>
            <person name="Wu M."/>
            <person name="Yao A."/>
            <person name="Zdobnov E.M."/>
            <person name="Zhang H."/>
            <person name="Zhao Q."/>
            <person name="Zhao S."/>
            <person name="Zhu S.C."/>
            <person name="Zhimulev I."/>
            <person name="Coluzzi M."/>
            <person name="della Torre A."/>
            <person name="Roth C.W."/>
            <person name="Louis C."/>
            <person name="Kalush F."/>
            <person name="Mural R.J."/>
            <person name="Myers E.W."/>
            <person name="Adams M.D."/>
            <person name="Smith H.O."/>
            <person name="Broder S."/>
            <person name="Gardner M.J."/>
            <person name="Fraser C.M."/>
            <person name="Birney E."/>
            <person name="Bork P."/>
            <person name="Brey P.T."/>
            <person name="Venter J.C."/>
            <person name="Weissenbach J."/>
            <person name="Kafatos F.C."/>
            <person name="Collins F.H."/>
            <person name="Hoffman S.L."/>
        </authorList>
    </citation>
    <scope>NUCLEOTIDE SEQUENCE [LARGE SCALE GENOMIC DNA]</scope>
    <source>
        <strain evidence="9">PEST</strain>
    </source>
</reference>
<keyword evidence="2 6" id="KW-0067">ATP-binding</keyword>
<keyword evidence="1 6" id="KW-0547">Nucleotide-binding</keyword>
<reference evidence="9" key="4">
    <citation type="journal article" date="2007" name="Genome Biol.">
        <title>Update of the Anopheles gambiae PEST genome assembly.</title>
        <authorList>
            <person name="Sharakhova M.V."/>
            <person name="Hammond M.P."/>
            <person name="Lobo N.F."/>
            <person name="Krzywinski J."/>
            <person name="Unger M.F."/>
            <person name="Hillenmeyer M.E."/>
            <person name="Bruggner R.V."/>
            <person name="Birney E."/>
            <person name="Collins F.H."/>
        </authorList>
    </citation>
    <scope>NUCLEOTIDE SEQUENCE</scope>
    <source>
        <strain evidence="9">PEST</strain>
    </source>
</reference>
<feature type="non-terminal residue" evidence="9">
    <location>
        <position position="879"/>
    </location>
</feature>
<evidence type="ECO:0000256" key="2">
    <source>
        <dbReference type="ARBA" id="ARBA00022840"/>
    </source>
</evidence>
<dbReference type="InterPro" id="IPR000048">
    <property type="entry name" value="IQ_motif_EF-hand-BS"/>
</dbReference>
<dbReference type="PROSITE" id="PS50096">
    <property type="entry name" value="IQ"/>
    <property type="match status" value="1"/>
</dbReference>
<dbReference type="Gene3D" id="3.40.850.10">
    <property type="entry name" value="Kinesin motor domain"/>
    <property type="match status" value="1"/>
</dbReference>